<dbReference type="Proteomes" id="UP000198367">
    <property type="component" value="Chromosome"/>
</dbReference>
<dbReference type="NCBIfam" id="TIGR00252">
    <property type="entry name" value="YraN family protein"/>
    <property type="match status" value="1"/>
</dbReference>
<dbReference type="AlphaFoldDB" id="A0A220UI79"/>
<accession>A0A220UI79</accession>
<dbReference type="GeneID" id="94729789"/>
<dbReference type="HAMAP" id="MF_00048">
    <property type="entry name" value="UPF0102"/>
    <property type="match status" value="1"/>
</dbReference>
<dbReference type="EMBL" id="CP022358">
    <property type="protein sequence ID" value="ASK67616.1"/>
    <property type="molecule type" value="Genomic_DNA"/>
</dbReference>
<dbReference type="InterPro" id="IPR003509">
    <property type="entry name" value="UPF0102_YraN-like"/>
</dbReference>
<dbReference type="GO" id="GO:0003676">
    <property type="term" value="F:nucleic acid binding"/>
    <property type="evidence" value="ECO:0007669"/>
    <property type="project" value="InterPro"/>
</dbReference>
<dbReference type="InterPro" id="IPR011856">
    <property type="entry name" value="tRNA_endonuc-like_dom_sf"/>
</dbReference>
<dbReference type="SUPFAM" id="SSF52980">
    <property type="entry name" value="Restriction endonuclease-like"/>
    <property type="match status" value="1"/>
</dbReference>
<dbReference type="InterPro" id="IPR011335">
    <property type="entry name" value="Restrct_endonuc-II-like"/>
</dbReference>
<comment type="similarity">
    <text evidence="1 2">Belongs to the UPF0102 family.</text>
</comment>
<evidence type="ECO:0000256" key="1">
    <source>
        <dbReference type="ARBA" id="ARBA00006738"/>
    </source>
</evidence>
<name>A0A220UI79_9GAMM</name>
<proteinExistence type="inferred from homology"/>
<dbReference type="PANTHER" id="PTHR34039">
    <property type="entry name" value="UPF0102 PROTEIN YRAN"/>
    <property type="match status" value="1"/>
</dbReference>
<keyword evidence="4" id="KW-1185">Reference proteome</keyword>
<evidence type="ECO:0000313" key="3">
    <source>
        <dbReference type="EMBL" id="ASK67616.1"/>
    </source>
</evidence>
<gene>
    <name evidence="3" type="ORF">CF168_01405</name>
</gene>
<reference evidence="3 4" key="1">
    <citation type="submission" date="2017-07" db="EMBL/GenBank/DDBJ databases">
        <title>Phenotypical and genomic characterization of a clinical isolate of Shewanella bicestrii sp. nov. producing an extended-spectrum beta-lactamase and a new oxacillinase variant.</title>
        <authorList>
            <person name="Jousset A.B."/>
            <person name="Bonnin R.A."/>
            <person name="Girlich D."/>
            <person name="Dabos L."/>
            <person name="Potron A."/>
            <person name="Dortet L."/>
            <person name="Glaser P."/>
            <person name="Naas T."/>
        </authorList>
    </citation>
    <scope>NUCLEOTIDE SEQUENCE [LARGE SCALE GENOMIC DNA]</scope>
    <source>
        <strain evidence="3 4">JAB-1</strain>
    </source>
</reference>
<evidence type="ECO:0000256" key="2">
    <source>
        <dbReference type="HAMAP-Rule" id="MF_00048"/>
    </source>
</evidence>
<dbReference type="CDD" id="cd20736">
    <property type="entry name" value="PoNe_Nuclease"/>
    <property type="match status" value="1"/>
</dbReference>
<sequence>MTLGQQAESLAQGYLEQQGLTFVERNVRYPFGEIDLVMRHKHHWVFVEVKYRSANQFGGAIQALSKAQIGRIRMAASHYLQTHKLDVPCRFDVVAIEDAQIHWLVDAF</sequence>
<dbReference type="RefSeq" id="WP_023266395.1">
    <property type="nucleotide sequence ID" value="NZ_CP022358.1"/>
</dbReference>
<dbReference type="Gene3D" id="3.40.1350.10">
    <property type="match status" value="1"/>
</dbReference>
<organism evidence="3 4">
    <name type="scientific">Shewanella bicestrii</name>
    <dbReference type="NCBI Taxonomy" id="2018305"/>
    <lineage>
        <taxon>Bacteria</taxon>
        <taxon>Pseudomonadati</taxon>
        <taxon>Pseudomonadota</taxon>
        <taxon>Gammaproteobacteria</taxon>
        <taxon>Alteromonadales</taxon>
        <taxon>Shewanellaceae</taxon>
        <taxon>Shewanella</taxon>
    </lineage>
</organism>
<dbReference type="Pfam" id="PF02021">
    <property type="entry name" value="UPF0102"/>
    <property type="match status" value="1"/>
</dbReference>
<dbReference type="KEGG" id="sbj:CF168_01405"/>
<evidence type="ECO:0000313" key="4">
    <source>
        <dbReference type="Proteomes" id="UP000198367"/>
    </source>
</evidence>
<protein>
    <recommendedName>
        <fullName evidence="2">UPF0102 protein CF168_01405</fullName>
    </recommendedName>
</protein>
<dbReference type="NCBIfam" id="NF009150">
    <property type="entry name" value="PRK12497.1-3"/>
    <property type="match status" value="1"/>
</dbReference>
<dbReference type="PANTHER" id="PTHR34039:SF1">
    <property type="entry name" value="UPF0102 PROTEIN YRAN"/>
    <property type="match status" value="1"/>
</dbReference>